<dbReference type="GO" id="GO:0006508">
    <property type="term" value="P:proteolysis"/>
    <property type="evidence" value="ECO:0007669"/>
    <property type="project" value="UniProtKB-KW"/>
</dbReference>
<dbReference type="Proteomes" id="UP000249818">
    <property type="component" value="Chromosome BARAN1"/>
</dbReference>
<dbReference type="InterPro" id="IPR056738">
    <property type="entry name" value="NfeD1b_N"/>
</dbReference>
<evidence type="ECO:0000259" key="6">
    <source>
        <dbReference type="Pfam" id="PF01957"/>
    </source>
</evidence>
<organism evidence="9 10">
    <name type="scientific">Candidatus Bipolaricaulis anaerobius</name>
    <dbReference type="NCBI Taxonomy" id="2026885"/>
    <lineage>
        <taxon>Bacteria</taxon>
        <taxon>Candidatus Bipolaricaulota</taxon>
        <taxon>Candidatus Bipolaricaulia</taxon>
        <taxon>Candidatus Bipolaricaulales</taxon>
        <taxon>Candidatus Bipolaricaulaceae</taxon>
        <taxon>Candidatus Bipolaricaulis</taxon>
    </lineage>
</organism>
<dbReference type="InterPro" id="IPR029045">
    <property type="entry name" value="ClpP/crotonase-like_dom_sf"/>
</dbReference>
<feature type="domain" description="NfeD integral membrane" evidence="7">
    <location>
        <begin position="232"/>
        <end position="348"/>
    </location>
</feature>
<dbReference type="RefSeq" id="WP_122030906.1">
    <property type="nucleotide sequence ID" value="NZ_LS483254.1"/>
</dbReference>
<evidence type="ECO:0000256" key="4">
    <source>
        <dbReference type="ARBA" id="ARBA00023136"/>
    </source>
</evidence>
<evidence type="ECO:0000259" key="8">
    <source>
        <dbReference type="Pfam" id="PF25145"/>
    </source>
</evidence>
<accession>A0A2X3L1P9</accession>
<comment type="subcellular location">
    <subcellularLocation>
        <location evidence="1">Membrane</location>
        <topology evidence="1">Multi-pass membrane protein</topology>
    </subcellularLocation>
</comment>
<dbReference type="Pfam" id="PF25145">
    <property type="entry name" value="NfeD1b_N"/>
    <property type="match status" value="1"/>
</dbReference>
<dbReference type="InterPro" id="IPR052165">
    <property type="entry name" value="Membrane_assoc_protease"/>
</dbReference>
<keyword evidence="4 5" id="KW-0472">Membrane</keyword>
<gene>
    <name evidence="9" type="ORF">BARAN1_0696</name>
</gene>
<proteinExistence type="predicted"/>
<dbReference type="GO" id="GO:0008233">
    <property type="term" value="F:peptidase activity"/>
    <property type="evidence" value="ECO:0007669"/>
    <property type="project" value="UniProtKB-KW"/>
</dbReference>
<feature type="transmembrane region" description="Helical" evidence="5">
    <location>
        <begin position="301"/>
        <end position="320"/>
    </location>
</feature>
<evidence type="ECO:0000313" key="10">
    <source>
        <dbReference type="Proteomes" id="UP000249818"/>
    </source>
</evidence>
<dbReference type="Pfam" id="PF24961">
    <property type="entry name" value="NfeD_membrane"/>
    <property type="match status" value="1"/>
</dbReference>
<feature type="transmembrane region" description="Helical" evidence="5">
    <location>
        <begin position="253"/>
        <end position="271"/>
    </location>
</feature>
<dbReference type="PANTHER" id="PTHR33507:SF4">
    <property type="entry name" value="NODULATION COMPETITIVENESS PROTEIN NFED"/>
    <property type="match status" value="1"/>
</dbReference>
<protein>
    <submittedName>
        <fullName evidence="9">Membrane-bound serine protease (ClpP class)</fullName>
    </submittedName>
</protein>
<feature type="domain" description="NfeD1b N-terminal" evidence="8">
    <location>
        <begin position="25"/>
        <end position="172"/>
    </location>
</feature>
<dbReference type="InterPro" id="IPR012340">
    <property type="entry name" value="NA-bd_OB-fold"/>
</dbReference>
<evidence type="ECO:0000259" key="7">
    <source>
        <dbReference type="Pfam" id="PF24961"/>
    </source>
</evidence>
<dbReference type="Gene3D" id="2.40.50.140">
    <property type="entry name" value="Nucleic acid-binding proteins"/>
    <property type="match status" value="1"/>
</dbReference>
<keyword evidence="9" id="KW-0378">Hydrolase</keyword>
<dbReference type="InterPro" id="IPR056739">
    <property type="entry name" value="NfeD_membrane"/>
</dbReference>
<keyword evidence="10" id="KW-1185">Reference proteome</keyword>
<evidence type="ECO:0000256" key="3">
    <source>
        <dbReference type="ARBA" id="ARBA00022989"/>
    </source>
</evidence>
<name>A0A2X3L1P9_9BACT</name>
<dbReference type="GO" id="GO:0016020">
    <property type="term" value="C:membrane"/>
    <property type="evidence" value="ECO:0007669"/>
    <property type="project" value="UniProtKB-SubCell"/>
</dbReference>
<feature type="transmembrane region" description="Helical" evidence="5">
    <location>
        <begin position="332"/>
        <end position="354"/>
    </location>
</feature>
<feature type="domain" description="NfeD-like C-terminal" evidence="6">
    <location>
        <begin position="365"/>
        <end position="419"/>
    </location>
</feature>
<feature type="transmembrane region" description="Helical" evidence="5">
    <location>
        <begin position="224"/>
        <end position="246"/>
    </location>
</feature>
<evidence type="ECO:0000256" key="1">
    <source>
        <dbReference type="ARBA" id="ARBA00004141"/>
    </source>
</evidence>
<evidence type="ECO:0000313" key="9">
    <source>
        <dbReference type="EMBL" id="SQD92720.1"/>
    </source>
</evidence>
<dbReference type="Pfam" id="PF01957">
    <property type="entry name" value="NfeD"/>
    <property type="match status" value="1"/>
</dbReference>
<dbReference type="EMBL" id="LS483254">
    <property type="protein sequence ID" value="SQD92720.1"/>
    <property type="molecule type" value="Genomic_DNA"/>
</dbReference>
<dbReference type="SUPFAM" id="SSF52096">
    <property type="entry name" value="ClpP/crotonase"/>
    <property type="match status" value="1"/>
</dbReference>
<keyword evidence="3 5" id="KW-1133">Transmembrane helix</keyword>
<feature type="transmembrane region" description="Helical" evidence="5">
    <location>
        <begin position="277"/>
        <end position="294"/>
    </location>
</feature>
<dbReference type="CDD" id="cd07020">
    <property type="entry name" value="Clp_protease_NfeD_1"/>
    <property type="match status" value="1"/>
</dbReference>
<dbReference type="KEGG" id="bana:BARAN1_0696"/>
<dbReference type="Gene3D" id="3.90.226.10">
    <property type="entry name" value="2-enoyl-CoA Hydratase, Chain A, domain 1"/>
    <property type="match status" value="1"/>
</dbReference>
<dbReference type="OrthoDB" id="9806253at2"/>
<dbReference type="SUPFAM" id="SSF141322">
    <property type="entry name" value="NfeD domain-like"/>
    <property type="match status" value="1"/>
</dbReference>
<evidence type="ECO:0000256" key="2">
    <source>
        <dbReference type="ARBA" id="ARBA00022692"/>
    </source>
</evidence>
<keyword evidence="9" id="KW-0645">Protease</keyword>
<sequence length="421" mass="44489">MRRFLLAAAVWIVAVVPAGCEVVRLSLDGTINPATSSYVVRGLREASQAGAELVVLVLDTPGGLDTAMKEIMEAILSSPVPVVVWVGPAGARAASAGTFILISADVAAMAPGTSTGAAHPVAITGETAPEDDPTIQKALNDAVSRIRSVAELRGRNADWAERAVRESATATATEALDLGVIELIADSFPSLLAALDGYALPDGRVLHTAGLPVREIGMTLKEKFFSYLADPNLVYILLLLGLYGLIYEFFTPGIGIGLVGGGISLFLAILGLQILPMSFVGIGLVLFGVLLMVLDAFTPTNGILTVGGVVSLLIGSFSLFELEGTPLRLSWGTVAATVGTLTLVFLFIASKGLLAQRRRPRPLTTMVGLTGIAKDDLAPEGWVLVKGEHWRARAEGHPIRKGDRVRVVDQERSRLIVRREE</sequence>
<keyword evidence="2 5" id="KW-0812">Transmembrane</keyword>
<reference evidence="10" key="1">
    <citation type="submission" date="2018-05" db="EMBL/GenBank/DDBJ databases">
        <authorList>
            <person name="Hao L."/>
        </authorList>
    </citation>
    <scope>NUCLEOTIDE SEQUENCE [LARGE SCALE GENOMIC DNA]</scope>
</reference>
<evidence type="ECO:0000256" key="5">
    <source>
        <dbReference type="SAM" id="Phobius"/>
    </source>
</evidence>
<dbReference type="AlphaFoldDB" id="A0A2X3L1P9"/>
<dbReference type="PANTHER" id="PTHR33507">
    <property type="entry name" value="INNER MEMBRANE PROTEIN YBBJ"/>
    <property type="match status" value="1"/>
</dbReference>
<dbReference type="InterPro" id="IPR002810">
    <property type="entry name" value="NfeD-like_C"/>
</dbReference>